<dbReference type="SMART" id="SM00642">
    <property type="entry name" value="Aamy"/>
    <property type="match status" value="1"/>
</dbReference>
<dbReference type="InterPro" id="IPR017853">
    <property type="entry name" value="GH"/>
</dbReference>
<dbReference type="Gene3D" id="3.20.20.80">
    <property type="entry name" value="Glycosidases"/>
    <property type="match status" value="1"/>
</dbReference>
<dbReference type="CDD" id="cd11341">
    <property type="entry name" value="AmyAc_Pullulanase_LD-like"/>
    <property type="match status" value="1"/>
</dbReference>
<sequence length="684" mass="79026">MALRQFNAYLDTTADIRILLEKRFYHPDLTFTIASDKGEEALLIEQCTEQEQTVTLYLSSPIPLSLTSDYTIYDQDRNAAELAYGSIVRSSLFEQTFTYDGQDLGSHYSPTETQFKLWAPISKAVFLVLDGTPFPMHRQEKGVWQVTVAGDFDGTSYHYLHKVNGEWISVHDPYALSSKANAGDSYVINPAKLSTPRRAQTQLPPAQAIVYEMSVRDFSQQASAGFKHASQFLGLTESPQLGGMHLGMDYIKQLGVTHIQLMPLYDFGSVDENYPQAVYNWGYDPVQYNVPEGSFASKPDDPYARIYELQTVIQAYHDADISVIMDVVYNHVYHAEEYAFERIVPGYFYRYQENGLRTDGTFCGNDVASERSMVRNYIKQSLRQWTSLYGFDGFRFDLMGILDVETMNQIETELRLLHDNIYLYGEGWKMATGLDFDQLAHQYNAEKLPTLAFFNDDYRDTFKKVLLNPQHLVDKQLHEKIQHLLTGSRYSHFLSPSQSVNYIECHDNATAFDYFHIENPAWTPHQQKRAASFGLQLILISQGMAFLHSGQEFFRTKDEIDNTYNIPDAINRLDWTRALRYREHIHFIRELIAFRKKHPILSQAEYETIQENCDFYWLTEYVLRYTVTSTNETIQFIINFANSDFTYEKEAEQRIRFTFPPLTNDSNHILIAGQSICILENTAS</sequence>
<dbReference type="CDD" id="cd02860">
    <property type="entry name" value="E_set_Pullulanase"/>
    <property type="match status" value="1"/>
</dbReference>
<reference evidence="5 6" key="1">
    <citation type="submission" date="2016-12" db="EMBL/GenBank/DDBJ databases">
        <authorList>
            <person name="Gulvik C.A."/>
        </authorList>
    </citation>
    <scope>NUCLEOTIDE SEQUENCE [LARGE SCALE GENOMIC DNA]</scope>
    <source>
        <strain evidence="4 6">12-5202</strain>
        <strain evidence="3 5">12-5291</strain>
    </source>
</reference>
<evidence type="ECO:0000313" key="3">
    <source>
        <dbReference type="EMBL" id="ONK26638.1"/>
    </source>
</evidence>
<dbReference type="Pfam" id="PF17999">
    <property type="entry name" value="PulA_N1"/>
    <property type="match status" value="1"/>
</dbReference>
<name>A0AB36JNC3_9STRE</name>
<dbReference type="Pfam" id="PF02922">
    <property type="entry name" value="CBM_48"/>
    <property type="match status" value="1"/>
</dbReference>
<comment type="similarity">
    <text evidence="1">Belongs to the glycosyl hydrolase 13 family.</text>
</comment>
<dbReference type="RefSeq" id="WP_076996400.1">
    <property type="nucleotide sequence ID" value="NZ_MSPR01000013.1"/>
</dbReference>
<dbReference type="InterPro" id="IPR013783">
    <property type="entry name" value="Ig-like_fold"/>
</dbReference>
<dbReference type="InterPro" id="IPR006047">
    <property type="entry name" value="GH13_cat_dom"/>
</dbReference>
<keyword evidence="6" id="KW-1185">Reference proteome</keyword>
<dbReference type="EMBL" id="MSPT01000014">
    <property type="protein sequence ID" value="ONK26638.1"/>
    <property type="molecule type" value="Genomic_DNA"/>
</dbReference>
<gene>
    <name evidence="4" type="ORF">BVE84_07295</name>
    <name evidence="3" type="ORF">BVE86_07115</name>
</gene>
<organism evidence="3 5">
    <name type="scientific">Streptococcus azizii</name>
    <dbReference type="NCBI Taxonomy" id="1579424"/>
    <lineage>
        <taxon>Bacteria</taxon>
        <taxon>Bacillati</taxon>
        <taxon>Bacillota</taxon>
        <taxon>Bacilli</taxon>
        <taxon>Lactobacillales</taxon>
        <taxon>Streptococcaceae</taxon>
        <taxon>Streptococcus</taxon>
    </lineage>
</organism>
<dbReference type="Gene3D" id="2.60.40.2320">
    <property type="match status" value="1"/>
</dbReference>
<dbReference type="InterPro" id="IPR011840">
    <property type="entry name" value="PulA_typeI"/>
</dbReference>
<dbReference type="Pfam" id="PF00128">
    <property type="entry name" value="Alpha-amylase"/>
    <property type="match status" value="1"/>
</dbReference>
<dbReference type="Proteomes" id="UP000188946">
    <property type="component" value="Unassembled WGS sequence"/>
</dbReference>
<evidence type="ECO:0000313" key="4">
    <source>
        <dbReference type="EMBL" id="ONK28043.1"/>
    </source>
</evidence>
<dbReference type="Proteomes" id="UP000188600">
    <property type="component" value="Unassembled WGS sequence"/>
</dbReference>
<dbReference type="GO" id="GO:0005975">
    <property type="term" value="P:carbohydrate metabolic process"/>
    <property type="evidence" value="ECO:0007669"/>
    <property type="project" value="InterPro"/>
</dbReference>
<dbReference type="NCBIfam" id="TIGR02104">
    <property type="entry name" value="pulA_typeI"/>
    <property type="match status" value="1"/>
</dbReference>
<comment type="caution">
    <text evidence="3">The sequence shown here is derived from an EMBL/GenBank/DDBJ whole genome shotgun (WGS) entry which is preliminary data.</text>
</comment>
<dbReference type="Gene3D" id="2.60.40.10">
    <property type="entry name" value="Immunoglobulins"/>
    <property type="match status" value="1"/>
</dbReference>
<evidence type="ECO:0000259" key="2">
    <source>
        <dbReference type="SMART" id="SM00642"/>
    </source>
</evidence>
<dbReference type="InterPro" id="IPR004193">
    <property type="entry name" value="Glyco_hydro_13_N"/>
</dbReference>
<dbReference type="PANTHER" id="PTHR43002">
    <property type="entry name" value="GLYCOGEN DEBRANCHING ENZYME"/>
    <property type="match status" value="1"/>
</dbReference>
<dbReference type="GO" id="GO:0004553">
    <property type="term" value="F:hydrolase activity, hydrolyzing O-glycosyl compounds"/>
    <property type="evidence" value="ECO:0007669"/>
    <property type="project" value="InterPro"/>
</dbReference>
<dbReference type="AlphaFoldDB" id="A0AB36JNC3"/>
<dbReference type="SUPFAM" id="SSF51445">
    <property type="entry name" value="(Trans)glycosidases"/>
    <property type="match status" value="1"/>
</dbReference>
<protein>
    <submittedName>
        <fullName evidence="3">Type I pullulanase</fullName>
    </submittedName>
</protein>
<dbReference type="InterPro" id="IPR040697">
    <property type="entry name" value="PulA_N1"/>
</dbReference>
<evidence type="ECO:0000313" key="5">
    <source>
        <dbReference type="Proteomes" id="UP000188600"/>
    </source>
</evidence>
<proteinExistence type="inferred from homology"/>
<evidence type="ECO:0000256" key="1">
    <source>
        <dbReference type="ARBA" id="ARBA00008061"/>
    </source>
</evidence>
<dbReference type="EMBL" id="MSPR01000013">
    <property type="protein sequence ID" value="ONK28043.1"/>
    <property type="molecule type" value="Genomic_DNA"/>
</dbReference>
<accession>A0AB36JNC3</accession>
<evidence type="ECO:0000313" key="6">
    <source>
        <dbReference type="Proteomes" id="UP000188946"/>
    </source>
</evidence>
<dbReference type="SUPFAM" id="SSF81296">
    <property type="entry name" value="E set domains"/>
    <property type="match status" value="1"/>
</dbReference>
<feature type="domain" description="Glycosyl hydrolase family 13 catalytic" evidence="2">
    <location>
        <begin position="207"/>
        <end position="595"/>
    </location>
</feature>
<dbReference type="InterPro" id="IPR014756">
    <property type="entry name" value="Ig_E-set"/>
</dbReference>